<accession>A0A9X2ZKN2</accession>
<keyword evidence="3" id="KW-1185">Reference proteome</keyword>
<dbReference type="RefSeq" id="WP_129538942.1">
    <property type="nucleotide sequence ID" value="NZ_JAOZEW010000020.1"/>
</dbReference>
<evidence type="ECO:0000313" key="3">
    <source>
        <dbReference type="Proteomes" id="UP001151079"/>
    </source>
</evidence>
<proteinExistence type="predicted"/>
<comment type="caution">
    <text evidence="2">The sequence shown here is derived from an EMBL/GenBank/DDBJ whole genome shotgun (WGS) entry which is preliminary data.</text>
</comment>
<evidence type="ECO:0000256" key="1">
    <source>
        <dbReference type="SAM" id="MobiDB-lite"/>
    </source>
</evidence>
<dbReference type="AlphaFoldDB" id="A0A9X2ZKN2"/>
<protein>
    <submittedName>
        <fullName evidence="2">Uncharacterized protein</fullName>
    </submittedName>
</protein>
<dbReference type="Proteomes" id="UP001151079">
    <property type="component" value="Unassembled WGS sequence"/>
</dbReference>
<feature type="region of interest" description="Disordered" evidence="1">
    <location>
        <begin position="60"/>
        <end position="83"/>
    </location>
</feature>
<feature type="compositionally biased region" description="Basic and acidic residues" evidence="1">
    <location>
        <begin position="71"/>
        <end position="83"/>
    </location>
</feature>
<organism evidence="2 3">
    <name type="scientific">Flavobacterium shii</name>
    <dbReference type="NCBI Taxonomy" id="2987687"/>
    <lineage>
        <taxon>Bacteria</taxon>
        <taxon>Pseudomonadati</taxon>
        <taxon>Bacteroidota</taxon>
        <taxon>Flavobacteriia</taxon>
        <taxon>Flavobacteriales</taxon>
        <taxon>Flavobacteriaceae</taxon>
        <taxon>Flavobacterium</taxon>
    </lineage>
</organism>
<gene>
    <name evidence="2" type="ORF">OIU83_17440</name>
</gene>
<evidence type="ECO:0000313" key="2">
    <source>
        <dbReference type="EMBL" id="MCV9929453.1"/>
    </source>
</evidence>
<reference evidence="2" key="1">
    <citation type="submission" date="2022-10" db="EMBL/GenBank/DDBJ databases">
        <title>Two novel species of Flavobacterium.</title>
        <authorList>
            <person name="Liu Q."/>
            <person name="Xin Y.-H."/>
        </authorList>
    </citation>
    <scope>NUCLEOTIDE SEQUENCE</scope>
    <source>
        <strain evidence="2">LS1R49</strain>
    </source>
</reference>
<name>A0A9X2ZKN2_9FLAO</name>
<sequence length="83" mass="9650">MTKASQEKMLQKGVYTGIMEKDENNNYFCGIYLLDYKMAHANHVVGDWITIKSIIENPSDISYNKYPKKSKNFDKANNKPEQK</sequence>
<dbReference type="EMBL" id="JAOZEW010000020">
    <property type="protein sequence ID" value="MCV9929453.1"/>
    <property type="molecule type" value="Genomic_DNA"/>
</dbReference>